<gene>
    <name evidence="3" type="ORF">NEOCIP111885_01625</name>
</gene>
<reference evidence="3" key="1">
    <citation type="submission" date="2021-10" db="EMBL/GenBank/DDBJ databases">
        <authorList>
            <person name="Criscuolo A."/>
        </authorList>
    </citation>
    <scope>NUCLEOTIDE SEQUENCE</scope>
    <source>
        <strain evidence="3">CIP111885</strain>
    </source>
</reference>
<keyword evidence="4" id="KW-1185">Reference proteome</keyword>
<dbReference type="EMBL" id="CAKJTG010000008">
    <property type="protein sequence ID" value="CAG9607933.1"/>
    <property type="molecule type" value="Genomic_DNA"/>
</dbReference>
<keyword evidence="2" id="KW-1133">Transmembrane helix</keyword>
<dbReference type="Gene3D" id="3.30.70.60">
    <property type="match status" value="1"/>
</dbReference>
<feature type="transmembrane region" description="Helical" evidence="2">
    <location>
        <begin position="12"/>
        <end position="31"/>
    </location>
</feature>
<dbReference type="AlphaFoldDB" id="A0A9C7G8Y8"/>
<dbReference type="GO" id="GO:0043683">
    <property type="term" value="P:type IV pilus assembly"/>
    <property type="evidence" value="ECO:0007669"/>
    <property type="project" value="InterPro"/>
</dbReference>
<evidence type="ECO:0000313" key="3">
    <source>
        <dbReference type="EMBL" id="CAG9607933.1"/>
    </source>
</evidence>
<dbReference type="Pfam" id="PF04350">
    <property type="entry name" value="PilO"/>
    <property type="match status" value="1"/>
</dbReference>
<dbReference type="InterPro" id="IPR007445">
    <property type="entry name" value="PilO"/>
</dbReference>
<keyword evidence="2" id="KW-0472">Membrane</keyword>
<protein>
    <recommendedName>
        <fullName evidence="5">Pilus assembly protein PilO</fullName>
    </recommendedName>
</protein>
<evidence type="ECO:0000256" key="2">
    <source>
        <dbReference type="SAM" id="Phobius"/>
    </source>
</evidence>
<keyword evidence="2" id="KW-0812">Transmembrane</keyword>
<evidence type="ECO:0008006" key="5">
    <source>
        <dbReference type="Google" id="ProtNLM"/>
    </source>
</evidence>
<dbReference type="GO" id="GO:0043107">
    <property type="term" value="P:type IV pilus-dependent motility"/>
    <property type="evidence" value="ECO:0007669"/>
    <property type="project" value="InterPro"/>
</dbReference>
<dbReference type="Proteomes" id="UP000789845">
    <property type="component" value="Unassembled WGS sequence"/>
</dbReference>
<proteinExistence type="predicted"/>
<comment type="caution">
    <text evidence="3">The sequence shown here is derived from an EMBL/GenBank/DDBJ whole genome shotgun (WGS) entry which is preliminary data.</text>
</comment>
<feature type="region of interest" description="Disordered" evidence="1">
    <location>
        <begin position="219"/>
        <end position="247"/>
    </location>
</feature>
<accession>A0A9C7G8Y8</accession>
<dbReference type="InterPro" id="IPR014717">
    <property type="entry name" value="Transl_elong_EF1B/ribsomal_bS6"/>
</dbReference>
<organism evidence="3 4">
    <name type="scientific">Pseudoneobacillus rhizosphaerae</name>
    <dbReference type="NCBI Taxonomy" id="2880968"/>
    <lineage>
        <taxon>Bacteria</taxon>
        <taxon>Bacillati</taxon>
        <taxon>Bacillota</taxon>
        <taxon>Bacilli</taxon>
        <taxon>Bacillales</taxon>
        <taxon>Bacillaceae</taxon>
        <taxon>Pseudoneobacillus</taxon>
    </lineage>
</organism>
<evidence type="ECO:0000313" key="4">
    <source>
        <dbReference type="Proteomes" id="UP000789845"/>
    </source>
</evidence>
<sequence>MTLQFSKNEKKIFLFGILISILIFLFVYFNFLQPLKRTLKSLDNQYKMAEQSYESVINQKTDVKETVIENSQYLQKRLPVEPLINQFILDLEKAETMSNSLIINMSFGTGNEGHQSNAEVEEGQTLEQNETITEPVTESVQPTGIKKITVNLLIQSHNYFDLEKFIETIENLERIVTVESVNFSGSSEVTSLGKHQQPLNYQVSLTLYYMPGIEDLQKDLPKIDSGEPASKRNPLTQFDDLSENTGE</sequence>
<name>A0A9C7G8Y8_9BACI</name>
<evidence type="ECO:0000256" key="1">
    <source>
        <dbReference type="SAM" id="MobiDB-lite"/>
    </source>
</evidence>